<protein>
    <submittedName>
        <fullName evidence="2">Uncharacterized protein</fullName>
    </submittedName>
</protein>
<dbReference type="STRING" id="930990.A0A067M4X2"/>
<dbReference type="OrthoDB" id="2405700at2759"/>
<feature type="region of interest" description="Disordered" evidence="1">
    <location>
        <begin position="1"/>
        <end position="163"/>
    </location>
</feature>
<feature type="compositionally biased region" description="Low complexity" evidence="1">
    <location>
        <begin position="52"/>
        <end position="61"/>
    </location>
</feature>
<dbReference type="PANTHER" id="PTHR28031">
    <property type="entry name" value="PROLINE-RICH PROTEIN HUA1"/>
    <property type="match status" value="1"/>
</dbReference>
<name>A0A067M4X2_BOTB1</name>
<keyword evidence="3" id="KW-1185">Reference proteome</keyword>
<evidence type="ECO:0000313" key="2">
    <source>
        <dbReference type="EMBL" id="KDQ06636.1"/>
    </source>
</evidence>
<sequence length="318" mass="34481">MSTAASNNPFRNQQTQPPRESSPTIPDDDAPPPYSAAPNQRAGEAAIEYGPRRPFQPVDPQRQPRPPPLINFQPPGQPNVPVQHTGWGQYPGQGQQQMNNWVPHPPPRHPSVSGQHSLHPRPSSVGSSPSQQSPTRDSRTTSPSSQGPPNDGRPTVSPTPGHPLMLNGRVLVYPRGFQCPKCYNFGFKRLDPTHPCQKCWSRYAKPFSGPIVHADWSQTAGSTFQRPLPAHSRPPPSSPFGSVNLSRAASTSAIPSPPIHPQVAYAHGPPPNALVVQPGDPRIGGRQCWDCGGRGTVSYLIFDSETCRTCRGMGRVFA</sequence>
<dbReference type="HOGENOM" id="CLU_040442_0_0_1"/>
<evidence type="ECO:0000313" key="3">
    <source>
        <dbReference type="Proteomes" id="UP000027195"/>
    </source>
</evidence>
<feature type="compositionally biased region" description="Low complexity" evidence="1">
    <location>
        <begin position="120"/>
        <end position="145"/>
    </location>
</feature>
<reference evidence="3" key="1">
    <citation type="journal article" date="2014" name="Proc. Natl. Acad. Sci. U.S.A.">
        <title>Extensive sampling of basidiomycete genomes demonstrates inadequacy of the white-rot/brown-rot paradigm for wood decay fungi.</title>
        <authorList>
            <person name="Riley R."/>
            <person name="Salamov A.A."/>
            <person name="Brown D.W."/>
            <person name="Nagy L.G."/>
            <person name="Floudas D."/>
            <person name="Held B.W."/>
            <person name="Levasseur A."/>
            <person name="Lombard V."/>
            <person name="Morin E."/>
            <person name="Otillar R."/>
            <person name="Lindquist E.A."/>
            <person name="Sun H."/>
            <person name="LaButti K.M."/>
            <person name="Schmutz J."/>
            <person name="Jabbour D."/>
            <person name="Luo H."/>
            <person name="Baker S.E."/>
            <person name="Pisabarro A.G."/>
            <person name="Walton J.D."/>
            <person name="Blanchette R.A."/>
            <person name="Henrissat B."/>
            <person name="Martin F."/>
            <person name="Cullen D."/>
            <person name="Hibbett D.S."/>
            <person name="Grigoriev I.V."/>
        </authorList>
    </citation>
    <scope>NUCLEOTIDE SEQUENCE [LARGE SCALE GENOMIC DNA]</scope>
    <source>
        <strain evidence="3">FD-172 SS1</strain>
    </source>
</reference>
<dbReference type="EMBL" id="KL198128">
    <property type="protein sequence ID" value="KDQ06636.1"/>
    <property type="molecule type" value="Genomic_DNA"/>
</dbReference>
<dbReference type="GO" id="GO:0005737">
    <property type="term" value="C:cytoplasm"/>
    <property type="evidence" value="ECO:0007669"/>
    <property type="project" value="TreeGrafter"/>
</dbReference>
<proteinExistence type="predicted"/>
<organism evidence="2 3">
    <name type="scientific">Botryobasidium botryosum (strain FD-172 SS1)</name>
    <dbReference type="NCBI Taxonomy" id="930990"/>
    <lineage>
        <taxon>Eukaryota</taxon>
        <taxon>Fungi</taxon>
        <taxon>Dikarya</taxon>
        <taxon>Basidiomycota</taxon>
        <taxon>Agaricomycotina</taxon>
        <taxon>Agaricomycetes</taxon>
        <taxon>Cantharellales</taxon>
        <taxon>Botryobasidiaceae</taxon>
        <taxon>Botryobasidium</taxon>
    </lineage>
</organism>
<dbReference type="InterPro" id="IPR038910">
    <property type="entry name" value="Hua1-like"/>
</dbReference>
<feature type="region of interest" description="Disordered" evidence="1">
    <location>
        <begin position="222"/>
        <end position="243"/>
    </location>
</feature>
<evidence type="ECO:0000256" key="1">
    <source>
        <dbReference type="SAM" id="MobiDB-lite"/>
    </source>
</evidence>
<dbReference type="Proteomes" id="UP000027195">
    <property type="component" value="Unassembled WGS sequence"/>
</dbReference>
<dbReference type="AlphaFoldDB" id="A0A067M4X2"/>
<gene>
    <name evidence="2" type="ORF">BOTBODRAFT_181399</name>
</gene>
<accession>A0A067M4X2</accession>
<feature type="compositionally biased region" description="Polar residues" evidence="1">
    <location>
        <begin position="1"/>
        <end position="24"/>
    </location>
</feature>
<dbReference type="FunCoup" id="A0A067M4X2">
    <property type="interactions" value="305"/>
</dbReference>
<feature type="compositionally biased region" description="Low complexity" evidence="1">
    <location>
        <begin position="86"/>
        <end position="97"/>
    </location>
</feature>
<dbReference type="Gene3D" id="6.20.20.10">
    <property type="match status" value="1"/>
</dbReference>
<dbReference type="InParanoid" id="A0A067M4X2"/>
<dbReference type="PANTHER" id="PTHR28031:SF1">
    <property type="entry name" value="PROLINE-RICH PROTEIN HUA1"/>
    <property type="match status" value="1"/>
</dbReference>